<dbReference type="Proteomes" id="UP000031838">
    <property type="component" value="Chromosome 1"/>
</dbReference>
<dbReference type="HOGENOM" id="CLU_686389_0_0_4"/>
<protein>
    <submittedName>
        <fullName evidence="4">Glycosyl transferase, family 9</fullName>
    </submittedName>
</protein>
<dbReference type="EMBL" id="CP002580">
    <property type="protein sequence ID" value="AJK45936.1"/>
    <property type="molecule type" value="Genomic_DNA"/>
</dbReference>
<proteinExistence type="predicted"/>
<dbReference type="GO" id="GO:0009244">
    <property type="term" value="P:lipopolysaccharide core region biosynthetic process"/>
    <property type="evidence" value="ECO:0007669"/>
    <property type="project" value="TreeGrafter"/>
</dbReference>
<reference evidence="5" key="1">
    <citation type="submission" date="2011-03" db="EMBL/GenBank/DDBJ databases">
        <authorList>
            <person name="Voget S."/>
            <person name="Streit W.R."/>
            <person name="Jaeger K.E."/>
            <person name="Daniel R."/>
        </authorList>
    </citation>
    <scope>NUCLEOTIDE SEQUENCE [LARGE SCALE GENOMIC DNA]</scope>
    <source>
        <strain evidence="5">PG1</strain>
    </source>
</reference>
<evidence type="ECO:0000313" key="4">
    <source>
        <dbReference type="EMBL" id="AJK45936.1"/>
    </source>
</evidence>
<organism evidence="4 5">
    <name type="scientific">Burkholderia plantarii</name>
    <dbReference type="NCBI Taxonomy" id="41899"/>
    <lineage>
        <taxon>Bacteria</taxon>
        <taxon>Pseudomonadati</taxon>
        <taxon>Pseudomonadota</taxon>
        <taxon>Betaproteobacteria</taxon>
        <taxon>Burkholderiales</taxon>
        <taxon>Burkholderiaceae</taxon>
        <taxon>Burkholderia</taxon>
    </lineage>
</organism>
<dbReference type="Gene3D" id="3.40.50.720">
    <property type="entry name" value="NAD(P)-binding Rossmann-like Domain"/>
    <property type="match status" value="1"/>
</dbReference>
<dbReference type="GO" id="GO:0008713">
    <property type="term" value="F:ADP-heptose-lipopolysaccharide heptosyltransferase activity"/>
    <property type="evidence" value="ECO:0007669"/>
    <property type="project" value="TreeGrafter"/>
</dbReference>
<dbReference type="Pfam" id="PF00106">
    <property type="entry name" value="adh_short"/>
    <property type="match status" value="1"/>
</dbReference>
<evidence type="ECO:0000256" key="1">
    <source>
        <dbReference type="ARBA" id="ARBA00022676"/>
    </source>
</evidence>
<dbReference type="InterPro" id="IPR036291">
    <property type="entry name" value="NAD(P)-bd_dom_sf"/>
</dbReference>
<accession>A0A0B6S136</accession>
<feature type="compositionally biased region" description="Polar residues" evidence="3">
    <location>
        <begin position="1"/>
        <end position="10"/>
    </location>
</feature>
<dbReference type="KEGG" id="bgp:BGL_1c14200"/>
<evidence type="ECO:0000256" key="3">
    <source>
        <dbReference type="SAM" id="MobiDB-lite"/>
    </source>
</evidence>
<dbReference type="Pfam" id="PF01075">
    <property type="entry name" value="Glyco_transf_9"/>
    <property type="match status" value="1"/>
</dbReference>
<sequence>MSGSMDQTTMRDPLTQYPRPDFEKQPQPAAGLAREMHPKPDHGETSYRGTGRLKGRRALITGADSGIGRAVAIAFAREGASLALNYLHSEEADAREVVKLVEDAGRQALALPGDIADEAFCRQLVTDAVDGLGGLDILVNGAGRQVCVEPGEARPRGCFIGWPDARPESERYLALMEALGARAIDRQLAFPLQQRDRDECAALVAAHGLEPERLVLIHPGARLPSRRWPAERFAAVADNLAADGWQIAITGTTADAPFTGAVLGEMAAPALHLTGLTSLGGMAALVARARLVVCNDTGISRIAAAVRTACVVVVAGSDTRRPAPPDRARHRALADYPPCRPCQPQECPHDHACAHDVSVEQVVGAACAQLDRVRGAVPAEPNVLHTAAGLARAAREWHHAA</sequence>
<evidence type="ECO:0000313" key="5">
    <source>
        <dbReference type="Proteomes" id="UP000031838"/>
    </source>
</evidence>
<dbReference type="PANTHER" id="PTHR30160">
    <property type="entry name" value="TETRAACYLDISACCHARIDE 4'-KINASE-RELATED"/>
    <property type="match status" value="1"/>
</dbReference>
<dbReference type="RefSeq" id="WP_080937119.1">
    <property type="nucleotide sequence ID" value="NZ_CP002580.1"/>
</dbReference>
<feature type="region of interest" description="Disordered" evidence="3">
    <location>
        <begin position="1"/>
        <end position="52"/>
    </location>
</feature>
<name>A0A0B6S136_BURPL</name>
<dbReference type="InterPro" id="IPR051199">
    <property type="entry name" value="LPS_LOS_Heptosyltrfase"/>
</dbReference>
<evidence type="ECO:0000256" key="2">
    <source>
        <dbReference type="ARBA" id="ARBA00022679"/>
    </source>
</evidence>
<dbReference type="InterPro" id="IPR002201">
    <property type="entry name" value="Glyco_trans_9"/>
</dbReference>
<dbReference type="InterPro" id="IPR002347">
    <property type="entry name" value="SDR_fam"/>
</dbReference>
<dbReference type="PRINTS" id="PR00081">
    <property type="entry name" value="GDHRDH"/>
</dbReference>
<dbReference type="Gene3D" id="3.40.50.2000">
    <property type="entry name" value="Glycogen Phosphorylase B"/>
    <property type="match status" value="1"/>
</dbReference>
<dbReference type="SUPFAM" id="SSF51735">
    <property type="entry name" value="NAD(P)-binding Rossmann-fold domains"/>
    <property type="match status" value="1"/>
</dbReference>
<dbReference type="CDD" id="cd03789">
    <property type="entry name" value="GT9_LPS_heptosyltransferase"/>
    <property type="match status" value="1"/>
</dbReference>
<reference evidence="4 5" key="2">
    <citation type="journal article" date="2016" name="Appl. Microbiol. Biotechnol.">
        <title>Mutations improving production and secretion of extracellular lipase by Burkholderia glumae PG1.</title>
        <authorList>
            <person name="Knapp A."/>
            <person name="Voget S."/>
            <person name="Gao R."/>
            <person name="Zaburannyi N."/>
            <person name="Krysciak D."/>
            <person name="Breuer M."/>
            <person name="Hauer B."/>
            <person name="Streit W.R."/>
            <person name="Muller R."/>
            <person name="Daniel R."/>
            <person name="Jaeger K.E."/>
        </authorList>
    </citation>
    <scope>NUCLEOTIDE SEQUENCE [LARGE SCALE GENOMIC DNA]</scope>
    <source>
        <strain evidence="4 5">PG1</strain>
    </source>
</reference>
<keyword evidence="1" id="KW-0328">Glycosyltransferase</keyword>
<keyword evidence="5" id="KW-1185">Reference proteome</keyword>
<keyword evidence="2 4" id="KW-0808">Transferase</keyword>
<feature type="compositionally biased region" description="Basic and acidic residues" evidence="3">
    <location>
        <begin position="34"/>
        <end position="45"/>
    </location>
</feature>
<dbReference type="AlphaFoldDB" id="A0A0B6S136"/>
<dbReference type="SUPFAM" id="SSF53756">
    <property type="entry name" value="UDP-Glycosyltransferase/glycogen phosphorylase"/>
    <property type="match status" value="1"/>
</dbReference>
<gene>
    <name evidence="4" type="ORF">BGL_1c14200</name>
</gene>
<dbReference type="GO" id="GO:0005829">
    <property type="term" value="C:cytosol"/>
    <property type="evidence" value="ECO:0007669"/>
    <property type="project" value="TreeGrafter"/>
</dbReference>
<dbReference type="PANTHER" id="PTHR30160:SF7">
    <property type="entry name" value="ADP-HEPTOSE--LPS HEPTOSYLTRANSFERASE 2"/>
    <property type="match status" value="1"/>
</dbReference>